<feature type="domain" description="Peptidase S8/S53" evidence="8">
    <location>
        <begin position="220"/>
        <end position="455"/>
    </location>
</feature>
<gene>
    <name evidence="9" type="ORF">KIH74_12875</name>
</gene>
<feature type="compositionally biased region" description="Low complexity" evidence="6">
    <location>
        <begin position="131"/>
        <end position="176"/>
    </location>
</feature>
<organism evidence="9 10">
    <name type="scientific">Kineosporia corallincola</name>
    <dbReference type="NCBI Taxonomy" id="2835133"/>
    <lineage>
        <taxon>Bacteria</taxon>
        <taxon>Bacillati</taxon>
        <taxon>Actinomycetota</taxon>
        <taxon>Actinomycetes</taxon>
        <taxon>Kineosporiales</taxon>
        <taxon>Kineosporiaceae</taxon>
        <taxon>Kineosporia</taxon>
    </lineage>
</organism>
<dbReference type="PROSITE" id="PS51892">
    <property type="entry name" value="SUBTILASE"/>
    <property type="match status" value="1"/>
</dbReference>
<dbReference type="PANTHER" id="PTHR43806:SF11">
    <property type="entry name" value="CEREVISIN-RELATED"/>
    <property type="match status" value="1"/>
</dbReference>
<protein>
    <submittedName>
        <fullName evidence="9">S8 family serine peptidase</fullName>
    </submittedName>
</protein>
<dbReference type="Gene3D" id="3.40.50.200">
    <property type="entry name" value="Peptidase S8/S53 domain"/>
    <property type="match status" value="1"/>
</dbReference>
<name>A0ABS5TG41_9ACTN</name>
<keyword evidence="7" id="KW-0812">Transmembrane</keyword>
<keyword evidence="7" id="KW-1133">Transmembrane helix</keyword>
<accession>A0ABS5TG41</accession>
<evidence type="ECO:0000256" key="3">
    <source>
        <dbReference type="ARBA" id="ARBA00022801"/>
    </source>
</evidence>
<evidence type="ECO:0000259" key="8">
    <source>
        <dbReference type="Pfam" id="PF00082"/>
    </source>
</evidence>
<dbReference type="PANTHER" id="PTHR43806">
    <property type="entry name" value="PEPTIDASE S8"/>
    <property type="match status" value="1"/>
</dbReference>
<sequence>MMLLSGITLGSPQSASATAGTSAVHAAQADATYLKYYTVLPSYAGAPERLDEIAQRLLGSAGRAIEIYDLNVARSQEAGGALSDADTLTTGWKLVLPWDAVGDGVQYGLLTDGTITAASPPADGSVLGADTGESTKTAAETSETGSRDATTGAGSSTAEPSASSSGAAAASTAGVGTTRGGNATVPGQVRHCPRLAAAGQEPEWARTQIGMQRAWSYSKGAGQLVAVIDSGVDGSVKALAGHVSVGTNVVSGQGLGDIDCLGTGTAMGSIIAAQPSAGAAWAGVAPDATVMPIRVTVRKHGSKAEIDARAISEAVSAGATVIALGSYVDTSEVAVVAAIEDAVADDVVVVAGAQLETDPADGRPLPTEGVVQVGGIDEKGSPIAEYRSSSIQIVAPGADVHAVGRTGTPRVLVRGTQYAVAFAAGEAALIRAAFPHLDAAGVARQMLATARHSDETGLRVRVIDPFTALTRAPVVMSASTSSAPSSANTGVLVRIALALVLLGVLILLIAHMLRTLQAPPEPQEDPAAPKPNVYA</sequence>
<evidence type="ECO:0000256" key="2">
    <source>
        <dbReference type="ARBA" id="ARBA00022670"/>
    </source>
</evidence>
<comment type="similarity">
    <text evidence="1 5">Belongs to the peptidase S8 family.</text>
</comment>
<evidence type="ECO:0000256" key="4">
    <source>
        <dbReference type="ARBA" id="ARBA00022825"/>
    </source>
</evidence>
<dbReference type="InterPro" id="IPR000209">
    <property type="entry name" value="Peptidase_S8/S53_dom"/>
</dbReference>
<comment type="caution">
    <text evidence="5">Lacks conserved residue(s) required for the propagation of feature annotation.</text>
</comment>
<keyword evidence="10" id="KW-1185">Reference proteome</keyword>
<dbReference type="Proteomes" id="UP001197247">
    <property type="component" value="Unassembled WGS sequence"/>
</dbReference>
<keyword evidence="3" id="KW-0378">Hydrolase</keyword>
<dbReference type="InterPro" id="IPR036852">
    <property type="entry name" value="Peptidase_S8/S53_dom_sf"/>
</dbReference>
<evidence type="ECO:0000256" key="5">
    <source>
        <dbReference type="PROSITE-ProRule" id="PRU01240"/>
    </source>
</evidence>
<evidence type="ECO:0000256" key="1">
    <source>
        <dbReference type="ARBA" id="ARBA00011073"/>
    </source>
</evidence>
<evidence type="ECO:0000256" key="6">
    <source>
        <dbReference type="SAM" id="MobiDB-lite"/>
    </source>
</evidence>
<proteinExistence type="inferred from homology"/>
<dbReference type="RefSeq" id="WP_214156126.1">
    <property type="nucleotide sequence ID" value="NZ_JAHBAY010000005.1"/>
</dbReference>
<evidence type="ECO:0000313" key="10">
    <source>
        <dbReference type="Proteomes" id="UP001197247"/>
    </source>
</evidence>
<evidence type="ECO:0000313" key="9">
    <source>
        <dbReference type="EMBL" id="MBT0769823.1"/>
    </source>
</evidence>
<feature type="transmembrane region" description="Helical" evidence="7">
    <location>
        <begin position="491"/>
        <end position="510"/>
    </location>
</feature>
<dbReference type="EMBL" id="JAHBAY010000005">
    <property type="protein sequence ID" value="MBT0769823.1"/>
    <property type="molecule type" value="Genomic_DNA"/>
</dbReference>
<dbReference type="SUPFAM" id="SSF52743">
    <property type="entry name" value="Subtilisin-like"/>
    <property type="match status" value="1"/>
</dbReference>
<evidence type="ECO:0000256" key="7">
    <source>
        <dbReference type="SAM" id="Phobius"/>
    </source>
</evidence>
<feature type="region of interest" description="Disordered" evidence="6">
    <location>
        <begin position="118"/>
        <end position="188"/>
    </location>
</feature>
<keyword evidence="7" id="KW-0472">Membrane</keyword>
<comment type="caution">
    <text evidence="9">The sequence shown here is derived from an EMBL/GenBank/DDBJ whole genome shotgun (WGS) entry which is preliminary data.</text>
</comment>
<dbReference type="Pfam" id="PF00082">
    <property type="entry name" value="Peptidase_S8"/>
    <property type="match status" value="1"/>
</dbReference>
<keyword evidence="4" id="KW-0720">Serine protease</keyword>
<keyword evidence="2" id="KW-0645">Protease</keyword>
<dbReference type="InterPro" id="IPR050131">
    <property type="entry name" value="Peptidase_S8_subtilisin-like"/>
</dbReference>
<reference evidence="9 10" key="1">
    <citation type="submission" date="2021-05" db="EMBL/GenBank/DDBJ databases">
        <title>Kineosporia and Streptomyces sp. nov. two new marine actinobacteria isolated from Coral.</title>
        <authorList>
            <person name="Buangrab K."/>
            <person name="Sutthacheep M."/>
            <person name="Yeemin T."/>
            <person name="Harunari E."/>
            <person name="Igarashi Y."/>
            <person name="Kanchanasin P."/>
            <person name="Tanasupawat S."/>
            <person name="Phongsopitanun W."/>
        </authorList>
    </citation>
    <scope>NUCLEOTIDE SEQUENCE [LARGE SCALE GENOMIC DNA]</scope>
    <source>
        <strain evidence="9 10">J2-2</strain>
    </source>
</reference>